<keyword evidence="2" id="KW-0479">Metal-binding</keyword>
<evidence type="ECO:0000256" key="3">
    <source>
        <dbReference type="ARBA" id="ARBA00023004"/>
    </source>
</evidence>
<evidence type="ECO:0000256" key="4">
    <source>
        <dbReference type="ARBA" id="ARBA00023014"/>
    </source>
</evidence>
<accession>A0A4R2B4A4</accession>
<dbReference type="AlphaFoldDB" id="A0A4R2B4A4"/>
<evidence type="ECO:0000256" key="1">
    <source>
        <dbReference type="ARBA" id="ARBA00022714"/>
    </source>
</evidence>
<evidence type="ECO:0000313" key="6">
    <source>
        <dbReference type="EMBL" id="TCN21093.1"/>
    </source>
</evidence>
<proteinExistence type="predicted"/>
<name>A0A4R2B4A4_9BACI</name>
<dbReference type="Gene3D" id="2.102.10.10">
    <property type="entry name" value="Rieske [2Fe-2S] iron-sulphur domain"/>
    <property type="match status" value="1"/>
</dbReference>
<dbReference type="Pfam" id="PF00355">
    <property type="entry name" value="Rieske"/>
    <property type="match status" value="1"/>
</dbReference>
<evidence type="ECO:0000313" key="7">
    <source>
        <dbReference type="Proteomes" id="UP000295689"/>
    </source>
</evidence>
<reference evidence="6 7" key="1">
    <citation type="journal article" date="2015" name="Stand. Genomic Sci.">
        <title>Genomic Encyclopedia of Bacterial and Archaeal Type Strains, Phase III: the genomes of soil and plant-associated and newly described type strains.</title>
        <authorList>
            <person name="Whitman W.B."/>
            <person name="Woyke T."/>
            <person name="Klenk H.P."/>
            <person name="Zhou Y."/>
            <person name="Lilburn T.G."/>
            <person name="Beck B.J."/>
            <person name="De Vos P."/>
            <person name="Vandamme P."/>
            <person name="Eisen J.A."/>
            <person name="Garrity G."/>
            <person name="Hugenholtz P."/>
            <person name="Kyrpides N.C."/>
        </authorList>
    </citation>
    <scope>NUCLEOTIDE SEQUENCE [LARGE SCALE GENOMIC DNA]</scope>
    <source>
        <strain evidence="6 7">CV53</strain>
    </source>
</reference>
<gene>
    <name evidence="6" type="ORF">EV146_11317</name>
</gene>
<organism evidence="6 7">
    <name type="scientific">Mesobacillus foraminis</name>
    <dbReference type="NCBI Taxonomy" id="279826"/>
    <lineage>
        <taxon>Bacteria</taxon>
        <taxon>Bacillati</taxon>
        <taxon>Bacillota</taxon>
        <taxon>Bacilli</taxon>
        <taxon>Bacillales</taxon>
        <taxon>Bacillaceae</taxon>
        <taxon>Mesobacillus</taxon>
    </lineage>
</organism>
<dbReference type="GO" id="GO:0016705">
    <property type="term" value="F:oxidoreductase activity, acting on paired donors, with incorporation or reduction of molecular oxygen"/>
    <property type="evidence" value="ECO:0007669"/>
    <property type="project" value="UniProtKB-ARBA"/>
</dbReference>
<dbReference type="InterPro" id="IPR017941">
    <property type="entry name" value="Rieske_2Fe-2S"/>
</dbReference>
<keyword evidence="4" id="KW-0411">Iron-sulfur</keyword>
<dbReference type="GO" id="GO:0046872">
    <property type="term" value="F:metal ion binding"/>
    <property type="evidence" value="ECO:0007669"/>
    <property type="project" value="UniProtKB-KW"/>
</dbReference>
<protein>
    <submittedName>
        <fullName evidence="6">Nitrite reductase/ring-hydroxylating ferredoxin subunit</fullName>
    </submittedName>
</protein>
<dbReference type="PANTHER" id="PTHR21496:SF23">
    <property type="entry name" value="3-PHENYLPROPIONATE_CINNAMIC ACID DIOXYGENASE FERREDOXIN SUBUNIT"/>
    <property type="match status" value="1"/>
</dbReference>
<dbReference type="CDD" id="cd03467">
    <property type="entry name" value="Rieske"/>
    <property type="match status" value="1"/>
</dbReference>
<dbReference type="GO" id="GO:0004497">
    <property type="term" value="F:monooxygenase activity"/>
    <property type="evidence" value="ECO:0007669"/>
    <property type="project" value="UniProtKB-ARBA"/>
</dbReference>
<dbReference type="Proteomes" id="UP000295689">
    <property type="component" value="Unassembled WGS sequence"/>
</dbReference>
<feature type="domain" description="Rieske" evidence="5">
    <location>
        <begin position="3"/>
        <end position="115"/>
    </location>
</feature>
<comment type="caution">
    <text evidence="6">The sequence shown here is derived from an EMBL/GenBank/DDBJ whole genome shotgun (WGS) entry which is preliminary data.</text>
</comment>
<dbReference type="SUPFAM" id="SSF50022">
    <property type="entry name" value="ISP domain"/>
    <property type="match status" value="1"/>
</dbReference>
<keyword evidence="1" id="KW-0001">2Fe-2S</keyword>
<keyword evidence="3" id="KW-0408">Iron</keyword>
<evidence type="ECO:0000256" key="2">
    <source>
        <dbReference type="ARBA" id="ARBA00022723"/>
    </source>
</evidence>
<dbReference type="PANTHER" id="PTHR21496">
    <property type="entry name" value="FERREDOXIN-RELATED"/>
    <property type="match status" value="1"/>
</dbReference>
<dbReference type="InterPro" id="IPR036922">
    <property type="entry name" value="Rieske_2Fe-2S_sf"/>
</dbReference>
<dbReference type="EMBL" id="SLVV01000013">
    <property type="protein sequence ID" value="TCN21093.1"/>
    <property type="molecule type" value="Genomic_DNA"/>
</dbReference>
<keyword evidence="7" id="KW-1185">Reference proteome</keyword>
<evidence type="ECO:0000259" key="5">
    <source>
        <dbReference type="PROSITE" id="PS51296"/>
    </source>
</evidence>
<dbReference type="RefSeq" id="WP_132010725.1">
    <property type="nucleotide sequence ID" value="NZ_JABUHM010000010.1"/>
</dbReference>
<dbReference type="GO" id="GO:0051537">
    <property type="term" value="F:2 iron, 2 sulfur cluster binding"/>
    <property type="evidence" value="ECO:0007669"/>
    <property type="project" value="UniProtKB-KW"/>
</dbReference>
<dbReference type="PROSITE" id="PS51296">
    <property type="entry name" value="RIESKE"/>
    <property type="match status" value="1"/>
</dbReference>
<sequence length="117" mass="13380">MRHQVCTVRELELFQKVPVQINGKAVVVVRSEDGGVYALRDVCPHKGPCLSDGMMDKGCTSNEVGEYIFEKEKEVLRCPWHSWEFDIRTGKSLFAPEKVKVKTYEVSVENDQVFVNM</sequence>